<dbReference type="InterPro" id="IPR051531">
    <property type="entry name" value="N-acetyltransferase"/>
</dbReference>
<accession>A0A2V3USV1</accession>
<dbReference type="PANTHER" id="PTHR43792">
    <property type="entry name" value="GNAT FAMILY, PUTATIVE (AFU_ORTHOLOGUE AFUA_3G00765)-RELATED-RELATED"/>
    <property type="match status" value="1"/>
</dbReference>
<dbReference type="InterPro" id="IPR016181">
    <property type="entry name" value="Acyl_CoA_acyltransferase"/>
</dbReference>
<comment type="caution">
    <text evidence="2">The sequence shown here is derived from an EMBL/GenBank/DDBJ whole genome shotgun (WGS) entry which is preliminary data.</text>
</comment>
<keyword evidence="2" id="KW-0808">Transferase</keyword>
<dbReference type="AlphaFoldDB" id="A0A2V3USV1"/>
<dbReference type="PROSITE" id="PS51186">
    <property type="entry name" value="GNAT"/>
    <property type="match status" value="1"/>
</dbReference>
<feature type="domain" description="N-acetyltransferase" evidence="1">
    <location>
        <begin position="12"/>
        <end position="166"/>
    </location>
</feature>
<name>A0A2V3USV1_9SPHN</name>
<dbReference type="Gene3D" id="3.40.630.30">
    <property type="match status" value="1"/>
</dbReference>
<reference evidence="2 3" key="1">
    <citation type="submission" date="2018-05" db="EMBL/GenBank/DDBJ databases">
        <title>Genomic Encyclopedia of Type Strains, Phase IV (KMG-IV): sequencing the most valuable type-strain genomes for metagenomic binning, comparative biology and taxonomic classification.</title>
        <authorList>
            <person name="Goeker M."/>
        </authorList>
    </citation>
    <scope>NUCLEOTIDE SEQUENCE [LARGE SCALE GENOMIC DNA]</scope>
    <source>
        <strain evidence="2 3">DSM 3183</strain>
    </source>
</reference>
<dbReference type="GO" id="GO:0016747">
    <property type="term" value="F:acyltransferase activity, transferring groups other than amino-acyl groups"/>
    <property type="evidence" value="ECO:0007669"/>
    <property type="project" value="InterPro"/>
</dbReference>
<gene>
    <name evidence="2" type="ORF">C7451_1149</name>
</gene>
<protein>
    <submittedName>
        <fullName evidence="2">RimJ/RimL family protein N-acetyltransferase</fullName>
    </submittedName>
</protein>
<dbReference type="EMBL" id="QJJM01000014">
    <property type="protein sequence ID" value="PXW70033.1"/>
    <property type="molecule type" value="Genomic_DNA"/>
</dbReference>
<dbReference type="Proteomes" id="UP000248014">
    <property type="component" value="Unassembled WGS sequence"/>
</dbReference>
<evidence type="ECO:0000313" key="3">
    <source>
        <dbReference type="Proteomes" id="UP000248014"/>
    </source>
</evidence>
<evidence type="ECO:0000313" key="2">
    <source>
        <dbReference type="EMBL" id="PXW70033.1"/>
    </source>
</evidence>
<sequence>MSGRPVLTSDRLTLRQVRVSDAEALFEVLSDAELMTWWSSGPHQSIEETRAYIEPATGGGGWRSWAITRSGEDVALGWVNAHQRRENVSEIGYILARPAWGQGIAREAVGMVLDQLFIAEGQRRVFADTDPENRFSIALLKKMGFQLEGHLRAEWETHIGVRDTLLFGLLRDEWLAQRADRAAAPSA</sequence>
<dbReference type="SUPFAM" id="SSF55729">
    <property type="entry name" value="Acyl-CoA N-acyltransferases (Nat)"/>
    <property type="match status" value="1"/>
</dbReference>
<dbReference type="InterPro" id="IPR000182">
    <property type="entry name" value="GNAT_dom"/>
</dbReference>
<dbReference type="PANTHER" id="PTHR43792:SF1">
    <property type="entry name" value="N-ACETYLTRANSFERASE DOMAIN-CONTAINING PROTEIN"/>
    <property type="match status" value="1"/>
</dbReference>
<dbReference type="RefSeq" id="WP_110299910.1">
    <property type="nucleotide sequence ID" value="NZ_QJJM01000014.1"/>
</dbReference>
<dbReference type="OrthoDB" id="5295305at2"/>
<evidence type="ECO:0000259" key="1">
    <source>
        <dbReference type="PROSITE" id="PS51186"/>
    </source>
</evidence>
<proteinExistence type="predicted"/>
<organism evidence="2 3">
    <name type="scientific">Blastomonas natatoria</name>
    <dbReference type="NCBI Taxonomy" id="34015"/>
    <lineage>
        <taxon>Bacteria</taxon>
        <taxon>Pseudomonadati</taxon>
        <taxon>Pseudomonadota</taxon>
        <taxon>Alphaproteobacteria</taxon>
        <taxon>Sphingomonadales</taxon>
        <taxon>Sphingomonadaceae</taxon>
        <taxon>Blastomonas</taxon>
    </lineage>
</organism>
<dbReference type="Pfam" id="PF13302">
    <property type="entry name" value="Acetyltransf_3"/>
    <property type="match status" value="1"/>
</dbReference>
<keyword evidence="3" id="KW-1185">Reference proteome</keyword>